<keyword evidence="1" id="KW-0472">Membrane</keyword>
<gene>
    <name evidence="2" type="ORF">CSW64_18765</name>
</gene>
<dbReference type="RefSeq" id="WP_099623530.1">
    <property type="nucleotide sequence ID" value="NZ_CP024201.1"/>
</dbReference>
<dbReference type="AlphaFoldDB" id="A0A2D2B1Z0"/>
<protein>
    <recommendedName>
        <fullName evidence="4">DUF2975 domain-containing protein</fullName>
    </recommendedName>
</protein>
<evidence type="ECO:0000313" key="3">
    <source>
        <dbReference type="Proteomes" id="UP000228945"/>
    </source>
</evidence>
<name>A0A2D2B1Z0_9CAUL</name>
<evidence type="ECO:0000313" key="2">
    <source>
        <dbReference type="EMBL" id="ATQ44282.1"/>
    </source>
</evidence>
<feature type="transmembrane region" description="Helical" evidence="1">
    <location>
        <begin position="65"/>
        <end position="89"/>
    </location>
</feature>
<proteinExistence type="predicted"/>
<keyword evidence="3" id="KW-1185">Reference proteome</keyword>
<keyword evidence="1" id="KW-1133">Transmembrane helix</keyword>
<evidence type="ECO:0008006" key="4">
    <source>
        <dbReference type="Google" id="ProtNLM"/>
    </source>
</evidence>
<feature type="transmembrane region" description="Helical" evidence="1">
    <location>
        <begin position="101"/>
        <end position="121"/>
    </location>
</feature>
<accession>A0A2D2B1Z0</accession>
<dbReference type="EMBL" id="CP024201">
    <property type="protein sequence ID" value="ATQ44282.1"/>
    <property type="molecule type" value="Genomic_DNA"/>
</dbReference>
<dbReference type="KEGG" id="cmb:CSW64_18765"/>
<evidence type="ECO:0000256" key="1">
    <source>
        <dbReference type="SAM" id="Phobius"/>
    </source>
</evidence>
<keyword evidence="1" id="KW-0812">Transmembrane</keyword>
<dbReference type="Proteomes" id="UP000228945">
    <property type="component" value="Chromosome"/>
</dbReference>
<organism evidence="2 3">
    <name type="scientific">Caulobacter mirabilis</name>
    <dbReference type="NCBI Taxonomy" id="69666"/>
    <lineage>
        <taxon>Bacteria</taxon>
        <taxon>Pseudomonadati</taxon>
        <taxon>Pseudomonadota</taxon>
        <taxon>Alphaproteobacteria</taxon>
        <taxon>Caulobacterales</taxon>
        <taxon>Caulobacteraceae</taxon>
        <taxon>Caulobacter</taxon>
    </lineage>
</organism>
<reference evidence="2 3" key="1">
    <citation type="submission" date="2017-10" db="EMBL/GenBank/DDBJ databases">
        <title>Genome sequence of Caulobacter mirabilis FWC38.</title>
        <authorList>
            <person name="Fiebig A."/>
            <person name="Crosson S."/>
        </authorList>
    </citation>
    <scope>NUCLEOTIDE SEQUENCE [LARGE SCALE GENOMIC DNA]</scope>
    <source>
        <strain evidence="2 3">FWC 38</strain>
    </source>
</reference>
<feature type="transmembrane region" description="Helical" evidence="1">
    <location>
        <begin position="141"/>
        <end position="158"/>
    </location>
</feature>
<feature type="transmembrane region" description="Helical" evidence="1">
    <location>
        <begin position="19"/>
        <end position="45"/>
    </location>
</feature>
<dbReference type="OrthoDB" id="7563564at2"/>
<sequence>MPAGFTPAQERSLKHQAKLLQFTATLVVIAAVLNFLRIGGVFPFLFAAVDGSGGGDEAAALLRNLVAAIPTFFYIGAVWIAGGIFARVGQGEIFTVRNSRALAMVGGAVGLGAASAIVIIPPLLAWIDGIPYRFESAPSDMLLAVIGGLIQMLGFTHAKAGAIRSELDEII</sequence>